<dbReference type="Gene3D" id="3.60.40.10">
    <property type="entry name" value="PPM-type phosphatase domain"/>
    <property type="match status" value="1"/>
</dbReference>
<keyword evidence="15" id="KW-1185">Reference proteome</keyword>
<dbReference type="Proteomes" id="UP001237642">
    <property type="component" value="Unassembled WGS sequence"/>
</dbReference>
<gene>
    <name evidence="14" type="ORF">POM88_007684</name>
</gene>
<evidence type="ECO:0000256" key="6">
    <source>
        <dbReference type="ARBA" id="ARBA00022801"/>
    </source>
</evidence>
<comment type="similarity">
    <text evidence="3">Belongs to the PP2C family.</text>
</comment>
<protein>
    <recommendedName>
        <fullName evidence="4">protein-serine/threonine phosphatase</fullName>
        <ecNumber evidence="4">3.1.3.16</ecNumber>
    </recommendedName>
</protein>
<keyword evidence="5" id="KW-0479">Metal-binding</keyword>
<reference evidence="14" key="2">
    <citation type="submission" date="2023-05" db="EMBL/GenBank/DDBJ databases">
        <authorList>
            <person name="Schelkunov M.I."/>
        </authorList>
    </citation>
    <scope>NUCLEOTIDE SEQUENCE</scope>
    <source>
        <strain evidence="14">Hsosn_3</strain>
        <tissue evidence="14">Leaf</tissue>
    </source>
</reference>
<dbReference type="Pfam" id="PF00481">
    <property type="entry name" value="PP2C"/>
    <property type="match status" value="1"/>
</dbReference>
<evidence type="ECO:0000256" key="7">
    <source>
        <dbReference type="ARBA" id="ARBA00022842"/>
    </source>
</evidence>
<dbReference type="InterPro" id="IPR001932">
    <property type="entry name" value="PPM-type_phosphatase-like_dom"/>
</dbReference>
<evidence type="ECO:0000256" key="12">
    <source>
        <dbReference type="SAM" id="MobiDB-lite"/>
    </source>
</evidence>
<proteinExistence type="inferred from homology"/>
<dbReference type="SUPFAM" id="SSF81606">
    <property type="entry name" value="PP2C-like"/>
    <property type="match status" value="1"/>
</dbReference>
<organism evidence="14 15">
    <name type="scientific">Heracleum sosnowskyi</name>
    <dbReference type="NCBI Taxonomy" id="360622"/>
    <lineage>
        <taxon>Eukaryota</taxon>
        <taxon>Viridiplantae</taxon>
        <taxon>Streptophyta</taxon>
        <taxon>Embryophyta</taxon>
        <taxon>Tracheophyta</taxon>
        <taxon>Spermatophyta</taxon>
        <taxon>Magnoliopsida</taxon>
        <taxon>eudicotyledons</taxon>
        <taxon>Gunneridae</taxon>
        <taxon>Pentapetalae</taxon>
        <taxon>asterids</taxon>
        <taxon>campanulids</taxon>
        <taxon>Apiales</taxon>
        <taxon>Apiaceae</taxon>
        <taxon>Apioideae</taxon>
        <taxon>apioid superclade</taxon>
        <taxon>Tordylieae</taxon>
        <taxon>Tordyliinae</taxon>
        <taxon>Heracleum</taxon>
    </lineage>
</organism>
<evidence type="ECO:0000256" key="9">
    <source>
        <dbReference type="ARBA" id="ARBA00023211"/>
    </source>
</evidence>
<evidence type="ECO:0000313" key="15">
    <source>
        <dbReference type="Proteomes" id="UP001237642"/>
    </source>
</evidence>
<evidence type="ECO:0000256" key="8">
    <source>
        <dbReference type="ARBA" id="ARBA00022912"/>
    </source>
</evidence>
<evidence type="ECO:0000313" key="14">
    <source>
        <dbReference type="EMBL" id="KAK1397821.1"/>
    </source>
</evidence>
<evidence type="ECO:0000256" key="2">
    <source>
        <dbReference type="ARBA" id="ARBA00001946"/>
    </source>
</evidence>
<comment type="cofactor">
    <cofactor evidence="2">
        <name>Mg(2+)</name>
        <dbReference type="ChEBI" id="CHEBI:18420"/>
    </cofactor>
</comment>
<dbReference type="AlphaFoldDB" id="A0AAD8J607"/>
<comment type="catalytic activity">
    <reaction evidence="10">
        <text>O-phospho-L-seryl-[protein] + H2O = L-seryl-[protein] + phosphate</text>
        <dbReference type="Rhea" id="RHEA:20629"/>
        <dbReference type="Rhea" id="RHEA-COMP:9863"/>
        <dbReference type="Rhea" id="RHEA-COMP:11604"/>
        <dbReference type="ChEBI" id="CHEBI:15377"/>
        <dbReference type="ChEBI" id="CHEBI:29999"/>
        <dbReference type="ChEBI" id="CHEBI:43474"/>
        <dbReference type="ChEBI" id="CHEBI:83421"/>
        <dbReference type="EC" id="3.1.3.16"/>
    </reaction>
</comment>
<dbReference type="GO" id="GO:0004722">
    <property type="term" value="F:protein serine/threonine phosphatase activity"/>
    <property type="evidence" value="ECO:0007669"/>
    <property type="project" value="UniProtKB-EC"/>
</dbReference>
<dbReference type="InterPro" id="IPR036457">
    <property type="entry name" value="PPM-type-like_dom_sf"/>
</dbReference>
<evidence type="ECO:0000256" key="10">
    <source>
        <dbReference type="ARBA" id="ARBA00047761"/>
    </source>
</evidence>
<evidence type="ECO:0000259" key="13">
    <source>
        <dbReference type="PROSITE" id="PS51746"/>
    </source>
</evidence>
<dbReference type="PANTHER" id="PTHR47992">
    <property type="entry name" value="PROTEIN PHOSPHATASE"/>
    <property type="match status" value="1"/>
</dbReference>
<evidence type="ECO:0000256" key="5">
    <source>
        <dbReference type="ARBA" id="ARBA00022723"/>
    </source>
</evidence>
<dbReference type="CDD" id="cd00143">
    <property type="entry name" value="PP2Cc"/>
    <property type="match status" value="1"/>
</dbReference>
<dbReference type="SMART" id="SM00332">
    <property type="entry name" value="PP2Cc"/>
    <property type="match status" value="1"/>
</dbReference>
<dbReference type="PROSITE" id="PS51746">
    <property type="entry name" value="PPM_2"/>
    <property type="match status" value="1"/>
</dbReference>
<evidence type="ECO:0000256" key="4">
    <source>
        <dbReference type="ARBA" id="ARBA00013081"/>
    </source>
</evidence>
<name>A0AAD8J607_9APIA</name>
<keyword evidence="7" id="KW-0460">Magnesium</keyword>
<keyword evidence="8" id="KW-0904">Protein phosphatase</keyword>
<dbReference type="GO" id="GO:0046872">
    <property type="term" value="F:metal ion binding"/>
    <property type="evidence" value="ECO:0007669"/>
    <property type="project" value="UniProtKB-KW"/>
</dbReference>
<dbReference type="EMBL" id="JAUIZM010000002">
    <property type="protein sequence ID" value="KAK1397821.1"/>
    <property type="molecule type" value="Genomic_DNA"/>
</dbReference>
<feature type="domain" description="PPM-type phosphatase" evidence="13">
    <location>
        <begin position="52"/>
        <end position="376"/>
    </location>
</feature>
<evidence type="ECO:0000256" key="1">
    <source>
        <dbReference type="ARBA" id="ARBA00001936"/>
    </source>
</evidence>
<reference evidence="14" key="1">
    <citation type="submission" date="2023-02" db="EMBL/GenBank/DDBJ databases">
        <title>Genome of toxic invasive species Heracleum sosnowskyi carries increased number of genes despite the absence of recent whole-genome duplications.</title>
        <authorList>
            <person name="Schelkunov M."/>
            <person name="Shtratnikova V."/>
            <person name="Makarenko M."/>
            <person name="Klepikova A."/>
            <person name="Omelchenko D."/>
            <person name="Novikova G."/>
            <person name="Obukhova E."/>
            <person name="Bogdanov V."/>
            <person name="Penin A."/>
            <person name="Logacheva M."/>
        </authorList>
    </citation>
    <scope>NUCLEOTIDE SEQUENCE</scope>
    <source>
        <strain evidence="14">Hsosn_3</strain>
        <tissue evidence="14">Leaf</tissue>
    </source>
</reference>
<dbReference type="InterPro" id="IPR015655">
    <property type="entry name" value="PP2C"/>
</dbReference>
<comment type="catalytic activity">
    <reaction evidence="11">
        <text>O-phospho-L-threonyl-[protein] + H2O = L-threonyl-[protein] + phosphate</text>
        <dbReference type="Rhea" id="RHEA:47004"/>
        <dbReference type="Rhea" id="RHEA-COMP:11060"/>
        <dbReference type="Rhea" id="RHEA-COMP:11605"/>
        <dbReference type="ChEBI" id="CHEBI:15377"/>
        <dbReference type="ChEBI" id="CHEBI:30013"/>
        <dbReference type="ChEBI" id="CHEBI:43474"/>
        <dbReference type="ChEBI" id="CHEBI:61977"/>
        <dbReference type="EC" id="3.1.3.16"/>
    </reaction>
</comment>
<sequence length="503" mass="55005">MGSSCSALCRGENDKTNHISNVTTYDLKLNKYGGGNVSALNARLINNGATNIVCLHTQQGKKGTNQDAMIAWENFSSRSDTVFCGVFDGHGPYGHMVARKVRDSLPNLLSTQWNDNLNKDQNCVAENEVGDSIAENGNAAGNTDPDEHLDDGWCEPLEVEAKEKLPEMYWQLKQSMLKAFKMMDKELMMHPAIDCFCSGSTTVALVKQGQDLVIGNVGDSRAVLATRDKENSLTAVQLTIDLKPNLPREAARITQCKGRVFALQDEPDVPRVWLPNSDTPGLAMARAFGDFCLKDFGLISMPDVYYHRITESDEFVILATDGVWDVISNKEAVDIVASAPGRATAARALIDCATRAWKLKYPTSKNDDCAVVCLYLEHACTTDVAKAHSNVTDTPKEEVSITENDKTADIGSISPSHSIMLEHSGTVRCSEEIVPAAKSAEERNSEKSTGQSKRSIADCISTAEEEEWSALEGITRVNSLLSLPRFVAADKGSATWRKVMWKS</sequence>
<evidence type="ECO:0000256" key="11">
    <source>
        <dbReference type="ARBA" id="ARBA00048336"/>
    </source>
</evidence>
<comment type="cofactor">
    <cofactor evidence="1">
        <name>Mn(2+)</name>
        <dbReference type="ChEBI" id="CHEBI:29035"/>
    </cofactor>
</comment>
<feature type="region of interest" description="Disordered" evidence="12">
    <location>
        <begin position="437"/>
        <end position="456"/>
    </location>
</feature>
<dbReference type="EC" id="3.1.3.16" evidence="4"/>
<keyword evidence="9" id="KW-0464">Manganese</keyword>
<accession>A0AAD8J607</accession>
<evidence type="ECO:0000256" key="3">
    <source>
        <dbReference type="ARBA" id="ARBA00006702"/>
    </source>
</evidence>
<keyword evidence="6" id="KW-0378">Hydrolase</keyword>
<dbReference type="FunFam" id="3.60.40.10:FF:000024">
    <property type="entry name" value="probable protein phosphatase 2C 33"/>
    <property type="match status" value="1"/>
</dbReference>
<comment type="caution">
    <text evidence="14">The sequence shown here is derived from an EMBL/GenBank/DDBJ whole genome shotgun (WGS) entry which is preliminary data.</text>
</comment>